<dbReference type="SUPFAM" id="SSF52833">
    <property type="entry name" value="Thioredoxin-like"/>
    <property type="match status" value="1"/>
</dbReference>
<dbReference type="InterPro" id="IPR036249">
    <property type="entry name" value="Thioredoxin-like_sf"/>
</dbReference>
<evidence type="ECO:0000313" key="3">
    <source>
        <dbReference type="Proteomes" id="UP000034333"/>
    </source>
</evidence>
<evidence type="ECO:0000259" key="1">
    <source>
        <dbReference type="Pfam" id="PF13462"/>
    </source>
</evidence>
<protein>
    <submittedName>
        <fullName evidence="2">Protein-disulfide isomerase</fullName>
    </submittedName>
</protein>
<dbReference type="STRING" id="1619036.US58_C0012G0004"/>
<dbReference type="GO" id="GO:0016853">
    <property type="term" value="F:isomerase activity"/>
    <property type="evidence" value="ECO:0007669"/>
    <property type="project" value="UniProtKB-KW"/>
</dbReference>
<dbReference type="Gene3D" id="3.40.30.10">
    <property type="entry name" value="Glutaredoxin"/>
    <property type="match status" value="1"/>
</dbReference>
<organism evidence="2 3">
    <name type="scientific">Candidatus Magasanikbacteria bacterium GW2011_GWA2_37_8</name>
    <dbReference type="NCBI Taxonomy" id="1619036"/>
    <lineage>
        <taxon>Bacteria</taxon>
        <taxon>Candidatus Magasanikiibacteriota</taxon>
    </lineage>
</organism>
<comment type="caution">
    <text evidence="2">The sequence shown here is derived from an EMBL/GenBank/DDBJ whole genome shotgun (WGS) entry which is preliminary data.</text>
</comment>
<keyword evidence="2" id="KW-0413">Isomerase</keyword>
<evidence type="ECO:0000313" key="2">
    <source>
        <dbReference type="EMBL" id="KKQ40795.1"/>
    </source>
</evidence>
<dbReference type="Pfam" id="PF13462">
    <property type="entry name" value="Thioredoxin_4"/>
    <property type="match status" value="1"/>
</dbReference>
<dbReference type="InterPro" id="IPR012336">
    <property type="entry name" value="Thioredoxin-like_fold"/>
</dbReference>
<gene>
    <name evidence="2" type="ORF">US58_C0012G0004</name>
</gene>
<sequence length="219" mass="24106">MPQQKKLFVLLIGIVLTAGLLFATQIKQARNIVINPTKEPIINTNLTDIPLGATDQILGNPGSPLTLVLFADLGCAECQTVYYSISKFITSHPQEARLFFKDAPSTGWFSDGNILAHQAAYCAGKQNKFWQFIDLVMKEKTNLKEAGLKKTAEALQLNTGAWWQCASSEEAKNYVADNASLAQALGIKTIPALFINNKKINLTSDIDLAEMLNKFITKE</sequence>
<dbReference type="Proteomes" id="UP000034333">
    <property type="component" value="Unassembled WGS sequence"/>
</dbReference>
<proteinExistence type="predicted"/>
<accession>A0A0G0HQA1</accession>
<name>A0A0G0HQA1_9BACT</name>
<reference evidence="2 3" key="1">
    <citation type="journal article" date="2015" name="Nature">
        <title>rRNA introns, odd ribosomes, and small enigmatic genomes across a large radiation of phyla.</title>
        <authorList>
            <person name="Brown C.T."/>
            <person name="Hug L.A."/>
            <person name="Thomas B.C."/>
            <person name="Sharon I."/>
            <person name="Castelle C.J."/>
            <person name="Singh A."/>
            <person name="Wilkins M.J."/>
            <person name="Williams K.H."/>
            <person name="Banfield J.F."/>
        </authorList>
    </citation>
    <scope>NUCLEOTIDE SEQUENCE [LARGE SCALE GENOMIC DNA]</scope>
</reference>
<dbReference type="AlphaFoldDB" id="A0A0G0HQA1"/>
<feature type="domain" description="Thioredoxin-like fold" evidence="1">
    <location>
        <begin position="54"/>
        <end position="207"/>
    </location>
</feature>
<dbReference type="EMBL" id="LBTN01000012">
    <property type="protein sequence ID" value="KKQ40795.1"/>
    <property type="molecule type" value="Genomic_DNA"/>
</dbReference>